<evidence type="ECO:0000256" key="1">
    <source>
        <dbReference type="RuleBase" id="RU363044"/>
    </source>
</evidence>
<comment type="cofactor">
    <cofactor evidence="1">
        <name>Mg(2+)</name>
        <dbReference type="ChEBI" id="CHEBI:18420"/>
    </cofactor>
</comment>
<feature type="domain" description="DNA helicase Pif1-like DEAD-box helicase" evidence="2">
    <location>
        <begin position="317"/>
        <end position="386"/>
    </location>
</feature>
<keyword evidence="5" id="KW-1185">Reference proteome</keyword>
<dbReference type="InterPro" id="IPR027785">
    <property type="entry name" value="UvrD-like_helicase_C"/>
</dbReference>
<dbReference type="Proteomes" id="UP000478052">
    <property type="component" value="Unassembled WGS sequence"/>
</dbReference>
<evidence type="ECO:0000313" key="5">
    <source>
        <dbReference type="Proteomes" id="UP000478052"/>
    </source>
</evidence>
<reference evidence="4 5" key="1">
    <citation type="submission" date="2019-08" db="EMBL/GenBank/DDBJ databases">
        <title>Whole genome of Aphis craccivora.</title>
        <authorList>
            <person name="Voronova N.V."/>
            <person name="Shulinski R.S."/>
            <person name="Bandarenka Y.V."/>
            <person name="Zhorov D.G."/>
            <person name="Warner D."/>
        </authorList>
    </citation>
    <scope>NUCLEOTIDE SEQUENCE [LARGE SCALE GENOMIC DNA]</scope>
    <source>
        <strain evidence="4">180601</strain>
        <tissue evidence="4">Whole Body</tissue>
    </source>
</reference>
<keyword evidence="1 4" id="KW-0347">Helicase</keyword>
<keyword evidence="1" id="KW-0547">Nucleotide-binding</keyword>
<dbReference type="InterPro" id="IPR051055">
    <property type="entry name" value="PIF1_helicase"/>
</dbReference>
<protein>
    <recommendedName>
        <fullName evidence="1">ATP-dependent DNA helicase</fullName>
        <ecNumber evidence="1">5.6.2.3</ecNumber>
    </recommendedName>
</protein>
<dbReference type="Gene3D" id="3.40.50.300">
    <property type="entry name" value="P-loop containing nucleotide triphosphate hydrolases"/>
    <property type="match status" value="1"/>
</dbReference>
<dbReference type="CDD" id="cd18809">
    <property type="entry name" value="SF1_C_RecD"/>
    <property type="match status" value="1"/>
</dbReference>
<dbReference type="Pfam" id="PF05970">
    <property type="entry name" value="PIF1"/>
    <property type="match status" value="1"/>
</dbReference>
<evidence type="ECO:0000259" key="2">
    <source>
        <dbReference type="Pfam" id="PF05970"/>
    </source>
</evidence>
<dbReference type="InterPro" id="IPR010285">
    <property type="entry name" value="DNA_helicase_pif1-like_DEAD"/>
</dbReference>
<dbReference type="Pfam" id="PF13538">
    <property type="entry name" value="UvrD_C_2"/>
    <property type="match status" value="1"/>
</dbReference>
<evidence type="ECO:0000259" key="3">
    <source>
        <dbReference type="Pfam" id="PF13538"/>
    </source>
</evidence>
<dbReference type="EMBL" id="VUJU01008263">
    <property type="protein sequence ID" value="KAF0733287.1"/>
    <property type="molecule type" value="Genomic_DNA"/>
</dbReference>
<dbReference type="InterPro" id="IPR027417">
    <property type="entry name" value="P-loop_NTPase"/>
</dbReference>
<dbReference type="AlphaFoldDB" id="A0A6G0X086"/>
<organism evidence="4 5">
    <name type="scientific">Aphis craccivora</name>
    <name type="common">Cowpea aphid</name>
    <dbReference type="NCBI Taxonomy" id="307492"/>
    <lineage>
        <taxon>Eukaryota</taxon>
        <taxon>Metazoa</taxon>
        <taxon>Ecdysozoa</taxon>
        <taxon>Arthropoda</taxon>
        <taxon>Hexapoda</taxon>
        <taxon>Insecta</taxon>
        <taxon>Pterygota</taxon>
        <taxon>Neoptera</taxon>
        <taxon>Paraneoptera</taxon>
        <taxon>Hemiptera</taxon>
        <taxon>Sternorrhyncha</taxon>
        <taxon>Aphidomorpha</taxon>
        <taxon>Aphidoidea</taxon>
        <taxon>Aphididae</taxon>
        <taxon>Aphidini</taxon>
        <taxon>Aphis</taxon>
        <taxon>Aphis</taxon>
    </lineage>
</organism>
<comment type="catalytic activity">
    <reaction evidence="1">
        <text>ATP + H2O = ADP + phosphate + H(+)</text>
        <dbReference type="Rhea" id="RHEA:13065"/>
        <dbReference type="ChEBI" id="CHEBI:15377"/>
        <dbReference type="ChEBI" id="CHEBI:15378"/>
        <dbReference type="ChEBI" id="CHEBI:30616"/>
        <dbReference type="ChEBI" id="CHEBI:43474"/>
        <dbReference type="ChEBI" id="CHEBI:456216"/>
        <dbReference type="EC" id="5.6.2.3"/>
    </reaction>
</comment>
<keyword evidence="1" id="KW-0067">ATP-binding</keyword>
<dbReference type="PANTHER" id="PTHR47642">
    <property type="entry name" value="ATP-DEPENDENT DNA HELICASE"/>
    <property type="match status" value="1"/>
</dbReference>
<comment type="similarity">
    <text evidence="1">Belongs to the helicase family.</text>
</comment>
<accession>A0A6G0X086</accession>
<evidence type="ECO:0000313" key="4">
    <source>
        <dbReference type="EMBL" id="KAF0733287.1"/>
    </source>
</evidence>
<dbReference type="GO" id="GO:0005524">
    <property type="term" value="F:ATP binding"/>
    <property type="evidence" value="ECO:0007669"/>
    <property type="project" value="UniProtKB-KW"/>
</dbReference>
<dbReference type="GO" id="GO:0006310">
    <property type="term" value="P:DNA recombination"/>
    <property type="evidence" value="ECO:0007669"/>
    <property type="project" value="UniProtKB-KW"/>
</dbReference>
<dbReference type="GO" id="GO:0043139">
    <property type="term" value="F:5'-3' DNA helicase activity"/>
    <property type="evidence" value="ECO:0007669"/>
    <property type="project" value="UniProtKB-EC"/>
</dbReference>
<sequence length="690" mass="79560">MIRQLEKPTMILNLSASKYEWNDLLRLLYRLQNNGREWEREDLAETLMSGDLRTKMANEDPVASNDGSEDDEQYFHLWISKILRSNTGIQYILEEYSCAPNVVEYVNKTNRGISDLNRELSKLRNEYPNLDFAQLAIKAGAAWYLLNLHMSETSSKCEYIQTTWPHERHRVRKSLARMQNKELSEDSTEVCAVRRMVRVIPKRRLETSFKTHNHSIQVDILNQHWYRTLYEQHETEITEARKEYEARIDIEAVLAEYSGTRRSERRHVGKIMEHMSAVVWKRENTLTVEEYCGLMFHTNMQRDLVLEVIHGIFIDGERESLKIFFTGPEGCGKKFTMIAMTETYNRFSRTRNNIYNAFVMTASAGVTAAALGGTTVHSAFRISNNPNAGGLKTETLQSFPRSLRRHMGSTYRLMQPSSATARLQTNIAEFQGRFDMANARLPSTLTGHASFEHYVLTKIGKGGKLTDDECEYLEHRFIYRASIKIGKILRSKVVGYYVAYPCIDTRWSPIALRSSTITLPSKNISCKRTTFPLTLACAISIHKSQGSTYLAVVYEYSKTHNQQILYVALSRCSKYGGLFLTNRSGDYRFYHKHKKELKEIRTEFERLARHMCRSHVPLEPDMYPTGTAVGCREVMTCLRVAPLFFLFSPENNRYVEKYVSPTSAMPNVIEGFQAERKNGCTTTSLTLKKI</sequence>
<dbReference type="GO" id="GO:0006281">
    <property type="term" value="P:DNA repair"/>
    <property type="evidence" value="ECO:0007669"/>
    <property type="project" value="UniProtKB-KW"/>
</dbReference>
<keyword evidence="1" id="KW-0227">DNA damage</keyword>
<comment type="caution">
    <text evidence="4">The sequence shown here is derived from an EMBL/GenBank/DDBJ whole genome shotgun (WGS) entry which is preliminary data.</text>
</comment>
<gene>
    <name evidence="4" type="ORF">FWK35_00023560</name>
</gene>
<keyword evidence="1" id="KW-0233">DNA recombination</keyword>
<proteinExistence type="inferred from homology"/>
<keyword evidence="1" id="KW-0378">Hydrolase</keyword>
<dbReference type="EC" id="5.6.2.3" evidence="1"/>
<dbReference type="SUPFAM" id="SSF52540">
    <property type="entry name" value="P-loop containing nucleoside triphosphate hydrolases"/>
    <property type="match status" value="1"/>
</dbReference>
<dbReference type="GO" id="GO:0016787">
    <property type="term" value="F:hydrolase activity"/>
    <property type="evidence" value="ECO:0007669"/>
    <property type="project" value="UniProtKB-KW"/>
</dbReference>
<keyword evidence="1" id="KW-0234">DNA repair</keyword>
<feature type="domain" description="UvrD-like helicase C-terminal" evidence="3">
    <location>
        <begin position="536"/>
        <end position="574"/>
    </location>
</feature>
<dbReference type="GO" id="GO:0000723">
    <property type="term" value="P:telomere maintenance"/>
    <property type="evidence" value="ECO:0007669"/>
    <property type="project" value="InterPro"/>
</dbReference>
<name>A0A6G0X086_APHCR</name>